<reference evidence="9" key="2">
    <citation type="submission" date="2021-04" db="EMBL/GenBank/DDBJ databases">
        <authorList>
            <person name="Liu J."/>
        </authorList>
    </citation>
    <scope>NUCLEOTIDE SEQUENCE</scope>
    <source>
        <strain evidence="9">BAD-6</strain>
    </source>
</reference>
<dbReference type="Proteomes" id="UP000675664">
    <property type="component" value="Unassembled WGS sequence"/>
</dbReference>
<evidence type="ECO:0000256" key="3">
    <source>
        <dbReference type="ARBA" id="ARBA00022475"/>
    </source>
</evidence>
<evidence type="ECO:0000256" key="6">
    <source>
        <dbReference type="ARBA" id="ARBA00023136"/>
    </source>
</evidence>
<keyword evidence="10" id="KW-1185">Reference proteome</keyword>
<accession>A0A8J7W7U5</accession>
<dbReference type="AlphaFoldDB" id="A0A8J7W7U5"/>
<feature type="transmembrane region" description="Helical" evidence="7">
    <location>
        <begin position="59"/>
        <end position="80"/>
    </location>
</feature>
<protein>
    <submittedName>
        <fullName evidence="9">Trimeric intracellular cation channel family protein</fullName>
    </submittedName>
</protein>
<organism evidence="9 10">
    <name type="scientific">Sinanaerobacter chloroacetimidivorans</name>
    <dbReference type="NCBI Taxonomy" id="2818044"/>
    <lineage>
        <taxon>Bacteria</taxon>
        <taxon>Bacillati</taxon>
        <taxon>Bacillota</taxon>
        <taxon>Clostridia</taxon>
        <taxon>Peptostreptococcales</taxon>
        <taxon>Anaerovoracaceae</taxon>
        <taxon>Sinanaerobacter</taxon>
    </lineage>
</organism>
<feature type="transmembrane region" description="Helical" evidence="7">
    <location>
        <begin position="171"/>
        <end position="189"/>
    </location>
</feature>
<dbReference type="InterPro" id="IPR005115">
    <property type="entry name" value="Gly_transporter"/>
</dbReference>
<feature type="transmembrane region" description="Helical" evidence="7">
    <location>
        <begin position="116"/>
        <end position="138"/>
    </location>
</feature>
<feature type="domain" description="Glycine transporter" evidence="8">
    <location>
        <begin position="92"/>
        <end position="166"/>
    </location>
</feature>
<dbReference type="PANTHER" id="PTHR30506">
    <property type="entry name" value="INNER MEMBRANE PROTEIN"/>
    <property type="match status" value="1"/>
</dbReference>
<proteinExistence type="inferred from homology"/>
<dbReference type="Pfam" id="PF03458">
    <property type="entry name" value="Gly_transporter"/>
    <property type="match status" value="2"/>
</dbReference>
<evidence type="ECO:0000313" key="9">
    <source>
        <dbReference type="EMBL" id="MBR0600470.1"/>
    </source>
</evidence>
<evidence type="ECO:0000256" key="5">
    <source>
        <dbReference type="ARBA" id="ARBA00022989"/>
    </source>
</evidence>
<gene>
    <name evidence="9" type="ORF">KCX82_21605</name>
</gene>
<sequence>MEFISMVELIGTVAFAISGALVAIDKELDYYGIIFFAIITAVGGGIIRDTLINENLPAALANPVFVIISIASAIFVIVFYRKINRYTNVLQLFDAIGLAAFTAIGAGVAAENRLDMPFVVITLALLTGTGGGVLRDVFAKEIPFIFRKEIYAVASITGAAFYYLIDRFTGDGIAMYSCFAITLIIRLVCIKNDIHLRRIVK</sequence>
<keyword evidence="6 7" id="KW-0472">Membrane</keyword>
<evidence type="ECO:0000256" key="4">
    <source>
        <dbReference type="ARBA" id="ARBA00022692"/>
    </source>
</evidence>
<reference evidence="9" key="1">
    <citation type="submission" date="2021-04" db="EMBL/GenBank/DDBJ databases">
        <title>Sinoanaerobacter chloroacetimidivorans sp. nov., an obligate anaerobic bacterium isolated from anaerobic sludge.</title>
        <authorList>
            <person name="Bao Y."/>
        </authorList>
    </citation>
    <scope>NUCLEOTIDE SEQUENCE</scope>
    <source>
        <strain evidence="9">BAD-6</strain>
    </source>
</reference>
<dbReference type="GO" id="GO:0005886">
    <property type="term" value="C:plasma membrane"/>
    <property type="evidence" value="ECO:0007669"/>
    <property type="project" value="UniProtKB-SubCell"/>
</dbReference>
<comment type="similarity">
    <text evidence="2">Belongs to the UPF0126 family.</text>
</comment>
<evidence type="ECO:0000313" key="10">
    <source>
        <dbReference type="Proteomes" id="UP000675664"/>
    </source>
</evidence>
<feature type="transmembrane region" description="Helical" evidence="7">
    <location>
        <begin position="30"/>
        <end position="47"/>
    </location>
</feature>
<dbReference type="RefSeq" id="WP_227020587.1">
    <property type="nucleotide sequence ID" value="NZ_JAGSND010000029.1"/>
</dbReference>
<comment type="caution">
    <text evidence="9">The sequence shown here is derived from an EMBL/GenBank/DDBJ whole genome shotgun (WGS) entry which is preliminary data.</text>
</comment>
<feature type="domain" description="Glycine transporter" evidence="8">
    <location>
        <begin position="6"/>
        <end position="80"/>
    </location>
</feature>
<dbReference type="PANTHER" id="PTHR30506:SF3">
    <property type="entry name" value="UPF0126 INNER MEMBRANE PROTEIN YADS-RELATED"/>
    <property type="match status" value="1"/>
</dbReference>
<name>A0A8J7W7U5_9FIRM</name>
<evidence type="ECO:0000256" key="7">
    <source>
        <dbReference type="SAM" id="Phobius"/>
    </source>
</evidence>
<keyword evidence="5 7" id="KW-1133">Transmembrane helix</keyword>
<feature type="transmembrane region" description="Helical" evidence="7">
    <location>
        <begin position="92"/>
        <end position="110"/>
    </location>
</feature>
<evidence type="ECO:0000259" key="8">
    <source>
        <dbReference type="Pfam" id="PF03458"/>
    </source>
</evidence>
<dbReference type="EMBL" id="JAGSND010000029">
    <property type="protein sequence ID" value="MBR0600470.1"/>
    <property type="molecule type" value="Genomic_DNA"/>
</dbReference>
<comment type="subcellular location">
    <subcellularLocation>
        <location evidence="1">Cell membrane</location>
        <topology evidence="1">Multi-pass membrane protein</topology>
    </subcellularLocation>
</comment>
<keyword evidence="3" id="KW-1003">Cell membrane</keyword>
<keyword evidence="4 7" id="KW-0812">Transmembrane</keyword>
<evidence type="ECO:0000256" key="2">
    <source>
        <dbReference type="ARBA" id="ARBA00008193"/>
    </source>
</evidence>
<feature type="transmembrane region" description="Helical" evidence="7">
    <location>
        <begin position="150"/>
        <end position="165"/>
    </location>
</feature>
<evidence type="ECO:0000256" key="1">
    <source>
        <dbReference type="ARBA" id="ARBA00004651"/>
    </source>
</evidence>
<feature type="transmembrane region" description="Helical" evidence="7">
    <location>
        <begin position="6"/>
        <end position="23"/>
    </location>
</feature>